<accession>A0ABX1CI54</accession>
<proteinExistence type="predicted"/>
<evidence type="ECO:0000256" key="1">
    <source>
        <dbReference type="SAM" id="Coils"/>
    </source>
</evidence>
<sequence>MTHTGSSPLAHRTVLTVPDARAPIDTVRRVGAGWLTERFGRAPTHSGHHRLGEAAVLTNQAAYRADGSEHAVRLQLREDGAGATWRTTVTCVTTSDGGALAAVALEVFADRGAAPPPPPQPPMIRELVRELQPLDGLAPLTLDARPVGPAEVDDLIDILCDPGRRLPAVVAAAPLHPEPLWGERLAAVVDQCAGAASVHLLRDTAAVDAFRGAVGEHHRVAPGAVRVFRTDADPGWPADGARHRYLTVDRLSDPQDRAWLTVAPTVRRIATLAPVPEPLRALRFTEESRRRDEQRRAALAADGALELDALRRENAELKQLLTVADAELRESRTETELATRNTDAREAELRALQQLYDEDFEDALRMLRELDSARTQLRDLRQRLRERGRTGAAAPKHRVPSPRPAGHPDVPSTFEELLQRCTAAFPSLTVTADPRPALRLDECDGARRWARKAWQALGALDSYADAVRGGFRGGFHQHCQEGRAGSVTWPRNQLATNESPTTMAKWGTERVFRVPAAIDPGERAVMEAHLKLGSKGSSSPRIYYLDDTRGKGRTRSVIVGYIGPHLTNTRS</sequence>
<keyword evidence="4" id="KW-1185">Reference proteome</keyword>
<dbReference type="RefSeq" id="WP_168089559.1">
    <property type="nucleotide sequence ID" value="NZ_BHZH01000128.1"/>
</dbReference>
<evidence type="ECO:0000313" key="4">
    <source>
        <dbReference type="Proteomes" id="UP000727056"/>
    </source>
</evidence>
<feature type="coiled-coil region" evidence="1">
    <location>
        <begin position="300"/>
        <end position="334"/>
    </location>
</feature>
<comment type="caution">
    <text evidence="3">The sequence shown here is derived from an EMBL/GenBank/DDBJ whole genome shotgun (WGS) entry which is preliminary data.</text>
</comment>
<evidence type="ECO:0000313" key="3">
    <source>
        <dbReference type="EMBL" id="NJQ16852.1"/>
    </source>
</evidence>
<protein>
    <submittedName>
        <fullName evidence="3">Uncharacterized protein</fullName>
    </submittedName>
</protein>
<keyword evidence="1" id="KW-0175">Coiled coil</keyword>
<dbReference type="Proteomes" id="UP000727056">
    <property type="component" value="Unassembled WGS sequence"/>
</dbReference>
<name>A0ABX1CI54_9ACTN</name>
<organism evidence="3 4">
    <name type="scientific">Streptomyces bohaiensis</name>
    <dbReference type="NCBI Taxonomy" id="1431344"/>
    <lineage>
        <taxon>Bacteria</taxon>
        <taxon>Bacillati</taxon>
        <taxon>Actinomycetota</taxon>
        <taxon>Actinomycetes</taxon>
        <taxon>Kitasatosporales</taxon>
        <taxon>Streptomycetaceae</taxon>
        <taxon>Streptomyces</taxon>
    </lineage>
</organism>
<reference evidence="3 4" key="1">
    <citation type="submission" date="2020-03" db="EMBL/GenBank/DDBJ databases">
        <title>Draft genome of Streptomyces sp. ventii, isolated from the Axial Seamount in the Pacific Ocean, and resequencing of the two type strains Streptomyces lonarensis strain NCL 716 and Streptomyces bohaiensis strain 11A07.</title>
        <authorList>
            <person name="Loughran R.M."/>
            <person name="Pfannmuller K.M."/>
            <person name="Wasson B.J."/>
            <person name="Deadmond M.C."/>
            <person name="Paddock B.E."/>
            <person name="Koyack M.J."/>
            <person name="Gallegos D.A."/>
            <person name="Mitchell E.A."/>
            <person name="Ushijima B."/>
            <person name="Saw J.H."/>
            <person name="Mcphail K.L."/>
            <person name="Videau P."/>
        </authorList>
    </citation>
    <scope>NUCLEOTIDE SEQUENCE [LARGE SCALE GENOMIC DNA]</scope>
    <source>
        <strain evidence="3 4">11A07</strain>
    </source>
</reference>
<gene>
    <name evidence="3" type="ORF">HCN52_18415</name>
</gene>
<feature type="region of interest" description="Disordered" evidence="2">
    <location>
        <begin position="384"/>
        <end position="410"/>
    </location>
</feature>
<dbReference type="EMBL" id="JAAVJC010000203">
    <property type="protein sequence ID" value="NJQ16852.1"/>
    <property type="molecule type" value="Genomic_DNA"/>
</dbReference>
<evidence type="ECO:0000256" key="2">
    <source>
        <dbReference type="SAM" id="MobiDB-lite"/>
    </source>
</evidence>